<comment type="caution">
    <text evidence="1">The sequence shown here is derived from an EMBL/GenBank/DDBJ whole genome shotgun (WGS) entry which is preliminary data.</text>
</comment>
<evidence type="ECO:0000313" key="2">
    <source>
        <dbReference type="Proteomes" id="UP000578697"/>
    </source>
</evidence>
<accession>A0A840SBC4</accession>
<sequence>MLEEISKWEELMPSIQNFKEWTKERCRDA</sequence>
<gene>
    <name evidence="1" type="ORF">HNP77_001426</name>
</gene>
<evidence type="ECO:0000313" key="1">
    <source>
        <dbReference type="EMBL" id="MBB5219057.1"/>
    </source>
</evidence>
<dbReference type="Proteomes" id="UP000578697">
    <property type="component" value="Unassembled WGS sequence"/>
</dbReference>
<proteinExistence type="predicted"/>
<dbReference type="EMBL" id="JACHFR010000002">
    <property type="protein sequence ID" value="MBB5219057.1"/>
    <property type="molecule type" value="Genomic_DNA"/>
</dbReference>
<keyword evidence="2" id="KW-1185">Reference proteome</keyword>
<name>A0A840SBC4_9SPIR</name>
<protein>
    <submittedName>
        <fullName evidence="1">Uncharacterized protein</fullName>
    </submittedName>
</protein>
<reference evidence="1 2" key="1">
    <citation type="submission" date="2020-08" db="EMBL/GenBank/DDBJ databases">
        <title>Genomic Encyclopedia of Type Strains, Phase IV (KMG-IV): sequencing the most valuable type-strain genomes for metagenomic binning, comparative biology and taxonomic classification.</title>
        <authorList>
            <person name="Goeker M."/>
        </authorList>
    </citation>
    <scope>NUCLEOTIDE SEQUENCE [LARGE SCALE GENOMIC DNA]</scope>
    <source>
        <strain evidence="1 2">DSM 103679</strain>
    </source>
</reference>
<organism evidence="1 2">
    <name type="scientific">Treponema rectale</name>
    <dbReference type="NCBI Taxonomy" id="744512"/>
    <lineage>
        <taxon>Bacteria</taxon>
        <taxon>Pseudomonadati</taxon>
        <taxon>Spirochaetota</taxon>
        <taxon>Spirochaetia</taxon>
        <taxon>Spirochaetales</taxon>
        <taxon>Treponemataceae</taxon>
        <taxon>Treponema</taxon>
    </lineage>
</organism>
<dbReference type="AlphaFoldDB" id="A0A840SBC4"/>